<evidence type="ECO:0000313" key="3">
    <source>
        <dbReference type="EMBL" id="MFC7669585.1"/>
    </source>
</evidence>
<evidence type="ECO:0000256" key="1">
    <source>
        <dbReference type="SAM" id="MobiDB-lite"/>
    </source>
</evidence>
<comment type="caution">
    <text evidence="3">The sequence shown here is derived from an EMBL/GenBank/DDBJ whole genome shotgun (WGS) entry which is preliminary data.</text>
</comment>
<organism evidence="3 4">
    <name type="scientific">Hymenobacter humi</name>
    <dbReference type="NCBI Taxonomy" id="1411620"/>
    <lineage>
        <taxon>Bacteria</taxon>
        <taxon>Pseudomonadati</taxon>
        <taxon>Bacteroidota</taxon>
        <taxon>Cytophagia</taxon>
        <taxon>Cytophagales</taxon>
        <taxon>Hymenobacteraceae</taxon>
        <taxon>Hymenobacter</taxon>
    </lineage>
</organism>
<dbReference type="SUPFAM" id="SSF55781">
    <property type="entry name" value="GAF domain-like"/>
    <property type="match status" value="1"/>
</dbReference>
<protein>
    <submittedName>
        <fullName evidence="3">GAF domain-containing protein</fullName>
    </submittedName>
</protein>
<gene>
    <name evidence="3" type="ORF">ACFQT0_21115</name>
</gene>
<dbReference type="RefSeq" id="WP_380205078.1">
    <property type="nucleotide sequence ID" value="NZ_JBHTEK010000001.1"/>
</dbReference>
<dbReference type="Gene3D" id="3.30.450.40">
    <property type="match status" value="1"/>
</dbReference>
<name>A0ABW2U8G4_9BACT</name>
<dbReference type="EMBL" id="JBHTEK010000001">
    <property type="protein sequence ID" value="MFC7669585.1"/>
    <property type="molecule type" value="Genomic_DNA"/>
</dbReference>
<dbReference type="InterPro" id="IPR003018">
    <property type="entry name" value="GAF"/>
</dbReference>
<dbReference type="SMART" id="SM00065">
    <property type="entry name" value="GAF"/>
    <property type="match status" value="1"/>
</dbReference>
<accession>A0ABW2U8G4</accession>
<feature type="domain" description="GAF" evidence="2">
    <location>
        <begin position="28"/>
        <end position="174"/>
    </location>
</feature>
<reference evidence="4" key="1">
    <citation type="journal article" date="2019" name="Int. J. Syst. Evol. Microbiol.">
        <title>The Global Catalogue of Microorganisms (GCM) 10K type strain sequencing project: providing services to taxonomists for standard genome sequencing and annotation.</title>
        <authorList>
            <consortium name="The Broad Institute Genomics Platform"/>
            <consortium name="The Broad Institute Genome Sequencing Center for Infectious Disease"/>
            <person name="Wu L."/>
            <person name="Ma J."/>
        </authorList>
    </citation>
    <scope>NUCLEOTIDE SEQUENCE [LARGE SCALE GENOMIC DNA]</scope>
    <source>
        <strain evidence="4">JCM 19635</strain>
    </source>
</reference>
<proteinExistence type="predicted"/>
<evidence type="ECO:0000259" key="2">
    <source>
        <dbReference type="SMART" id="SM00065"/>
    </source>
</evidence>
<evidence type="ECO:0000313" key="4">
    <source>
        <dbReference type="Proteomes" id="UP001596513"/>
    </source>
</evidence>
<keyword evidence="4" id="KW-1185">Reference proteome</keyword>
<dbReference type="PANTHER" id="PTHR43102:SF2">
    <property type="entry name" value="GAF DOMAIN-CONTAINING PROTEIN"/>
    <property type="match status" value="1"/>
</dbReference>
<sequence length="250" mass="26012">MLTPAALLHPDESERLRTLQHYDFMAAPPEDVFTDLVALSAQVFGQPQAFLALVDEDEVHFPVWHGVPAMPPVARAQALCSTAILYPHAVAYQDLATAPQGGADAPAIRAVLSKGAGFYAAAPLTMPDGRPIGVLCLVGPRPRSFDAAEQEVLEAIANVASLAIAVRHLCQSIPEPGRRAVGNGVPPPASRRARPAHPPARPAHRARHPRAPTAGGAAARAAAATGAAHRAFRVAPGPRALSAQAPAFGN</sequence>
<dbReference type="PANTHER" id="PTHR43102">
    <property type="entry name" value="SLR1143 PROTEIN"/>
    <property type="match status" value="1"/>
</dbReference>
<feature type="region of interest" description="Disordered" evidence="1">
    <location>
        <begin position="175"/>
        <end position="223"/>
    </location>
</feature>
<dbReference type="Pfam" id="PF13185">
    <property type="entry name" value="GAF_2"/>
    <property type="match status" value="1"/>
</dbReference>
<feature type="compositionally biased region" description="Low complexity" evidence="1">
    <location>
        <begin position="211"/>
        <end position="223"/>
    </location>
</feature>
<dbReference type="InterPro" id="IPR029016">
    <property type="entry name" value="GAF-like_dom_sf"/>
</dbReference>
<dbReference type="Proteomes" id="UP001596513">
    <property type="component" value="Unassembled WGS sequence"/>
</dbReference>